<dbReference type="RefSeq" id="WP_184523560.1">
    <property type="nucleotide sequence ID" value="NZ_JACHGK010000002.1"/>
</dbReference>
<sequence>MNITEKAKEYIEQTMKVQGVSTLRFYGINGCCSVKLGIALQKAEENDILEDINGINIAIQPGMKEQLSSVVIEAEEEDGEIFIVLNGYENTSCC</sequence>
<evidence type="ECO:0000313" key="1">
    <source>
        <dbReference type="EMBL" id="MBB6444480.1"/>
    </source>
</evidence>
<reference evidence="1 2" key="1">
    <citation type="submission" date="2020-08" db="EMBL/GenBank/DDBJ databases">
        <title>Genomic Encyclopedia of Type Strains, Phase IV (KMG-IV): sequencing the most valuable type-strain genomes for metagenomic binning, comparative biology and taxonomic classification.</title>
        <authorList>
            <person name="Goeker M."/>
        </authorList>
    </citation>
    <scope>NUCLEOTIDE SEQUENCE [LARGE SCALE GENOMIC DNA]</scope>
    <source>
        <strain evidence="1 2">DSM 5391</strain>
    </source>
</reference>
<proteinExistence type="predicted"/>
<organism evidence="1 2">
    <name type="scientific">Bacillus benzoevorans</name>
    <dbReference type="NCBI Taxonomy" id="1456"/>
    <lineage>
        <taxon>Bacteria</taxon>
        <taxon>Bacillati</taxon>
        <taxon>Bacillota</taxon>
        <taxon>Bacilli</taxon>
        <taxon>Bacillales</taxon>
        <taxon>Bacillaceae</taxon>
        <taxon>Bacillus</taxon>
    </lineage>
</organism>
<dbReference type="AlphaFoldDB" id="A0A7X0HPA5"/>
<dbReference type="EMBL" id="JACHGK010000002">
    <property type="protein sequence ID" value="MBB6444480.1"/>
    <property type="molecule type" value="Genomic_DNA"/>
</dbReference>
<gene>
    <name evidence="1" type="ORF">HNR53_001088</name>
</gene>
<name>A0A7X0HPA5_9BACI</name>
<keyword evidence="2" id="KW-1185">Reference proteome</keyword>
<accession>A0A7X0HPA5</accession>
<comment type="caution">
    <text evidence="1">The sequence shown here is derived from an EMBL/GenBank/DDBJ whole genome shotgun (WGS) entry which is preliminary data.</text>
</comment>
<dbReference type="InterPro" id="IPR035903">
    <property type="entry name" value="HesB-like_dom_sf"/>
</dbReference>
<protein>
    <submittedName>
        <fullName evidence="1">Fe-S cluster assembly iron-binding protein IscA</fullName>
    </submittedName>
</protein>
<dbReference type="SUPFAM" id="SSF89360">
    <property type="entry name" value="HesB-like domain"/>
    <property type="match status" value="1"/>
</dbReference>
<dbReference type="Gene3D" id="2.60.300.12">
    <property type="entry name" value="HesB-like domain"/>
    <property type="match status" value="1"/>
</dbReference>
<dbReference type="Proteomes" id="UP000531594">
    <property type="component" value="Unassembled WGS sequence"/>
</dbReference>
<evidence type="ECO:0000313" key="2">
    <source>
        <dbReference type="Proteomes" id="UP000531594"/>
    </source>
</evidence>